<reference evidence="4" key="1">
    <citation type="submission" date="2017-02" db="UniProtKB">
        <authorList>
            <consortium name="WormBaseParasite"/>
        </authorList>
    </citation>
    <scope>IDENTIFICATION</scope>
</reference>
<gene>
    <name evidence="1" type="ORF">DME_LOCUS279</name>
</gene>
<reference evidence="1 3" key="2">
    <citation type="submission" date="2018-11" db="EMBL/GenBank/DDBJ databases">
        <authorList>
            <consortium name="Pathogen Informatics"/>
        </authorList>
    </citation>
    <scope>NUCLEOTIDE SEQUENCE [LARGE SCALE GENOMIC DNA]</scope>
</reference>
<evidence type="ECO:0000313" key="4">
    <source>
        <dbReference type="WBParaSite" id="DME_0000341301-mRNA-1"/>
    </source>
</evidence>
<name>A0A0N4U8N0_DRAME</name>
<dbReference type="WBParaSite" id="DME_0000341301-mRNA-1">
    <property type="protein sequence ID" value="DME_0000341301-mRNA-1"/>
    <property type="gene ID" value="DME_0000341301"/>
</dbReference>
<sequence>MKITVTGLPATQFRKMLIYATLLNTRRLYHLQQRLVETKDRAVPPLQPQITVAICFNNAQELAVIVRNLYNYTSIFTLHCH</sequence>
<dbReference type="Proteomes" id="UP000038040">
    <property type="component" value="Unplaced"/>
</dbReference>
<organism evidence="2 4">
    <name type="scientific">Dracunculus medinensis</name>
    <name type="common">Guinea worm</name>
    <dbReference type="NCBI Taxonomy" id="318479"/>
    <lineage>
        <taxon>Eukaryota</taxon>
        <taxon>Metazoa</taxon>
        <taxon>Ecdysozoa</taxon>
        <taxon>Nematoda</taxon>
        <taxon>Chromadorea</taxon>
        <taxon>Rhabditida</taxon>
        <taxon>Spirurina</taxon>
        <taxon>Dracunculoidea</taxon>
        <taxon>Dracunculidae</taxon>
        <taxon>Dracunculus</taxon>
    </lineage>
</organism>
<evidence type="ECO:0000313" key="1">
    <source>
        <dbReference type="EMBL" id="VDN50306.1"/>
    </source>
</evidence>
<evidence type="ECO:0000313" key="3">
    <source>
        <dbReference type="Proteomes" id="UP000274756"/>
    </source>
</evidence>
<dbReference type="AlphaFoldDB" id="A0A0N4U8N0"/>
<protein>
    <submittedName>
        <fullName evidence="4">Transposase</fullName>
    </submittedName>
</protein>
<evidence type="ECO:0000313" key="2">
    <source>
        <dbReference type="Proteomes" id="UP000038040"/>
    </source>
</evidence>
<keyword evidence="3" id="KW-1185">Reference proteome</keyword>
<accession>A0A0N4U8N0</accession>
<dbReference type="EMBL" id="UYYG01000002">
    <property type="protein sequence ID" value="VDN50306.1"/>
    <property type="molecule type" value="Genomic_DNA"/>
</dbReference>
<dbReference type="Proteomes" id="UP000274756">
    <property type="component" value="Unassembled WGS sequence"/>
</dbReference>
<proteinExistence type="predicted"/>